<gene>
    <name evidence="15" type="primary">TRMU_1</name>
    <name evidence="17" type="synonym">LOC105266715</name>
    <name evidence="15" type="ORF">g.40159</name>
</gene>
<dbReference type="NCBIfam" id="TIGR00420">
    <property type="entry name" value="trmU"/>
    <property type="match status" value="1"/>
</dbReference>
<evidence type="ECO:0000256" key="4">
    <source>
        <dbReference type="ARBA" id="ARBA00011953"/>
    </source>
</evidence>
<evidence type="ECO:0000259" key="13">
    <source>
        <dbReference type="Pfam" id="PF20258"/>
    </source>
</evidence>
<dbReference type="KEGG" id="fas:105266715"/>
<dbReference type="RefSeq" id="XP_011303382.1">
    <property type="nucleotide sequence ID" value="XM_011305080.1"/>
</dbReference>
<dbReference type="InterPro" id="IPR023382">
    <property type="entry name" value="MnmA-like_central_sf"/>
</dbReference>
<dbReference type="AlphaFoldDB" id="A0A0C9RI45"/>
<protein>
    <recommendedName>
        <fullName evidence="4">tRNA-5-taurinomethyluridine 2-sulfurtransferase</fullName>
        <ecNumber evidence="4">2.8.1.14</ecNumber>
    </recommendedName>
</protein>
<dbReference type="InterPro" id="IPR004506">
    <property type="entry name" value="MnmA-like"/>
</dbReference>
<evidence type="ECO:0000256" key="3">
    <source>
        <dbReference type="ARBA" id="ARBA00006191"/>
    </source>
</evidence>
<evidence type="ECO:0000256" key="2">
    <source>
        <dbReference type="ARBA" id="ARBA00004173"/>
    </source>
</evidence>
<dbReference type="Proteomes" id="UP000694866">
    <property type="component" value="Unplaced"/>
</dbReference>
<dbReference type="GeneID" id="105266715"/>
<dbReference type="PANTHER" id="PTHR11933">
    <property type="entry name" value="TRNA 5-METHYLAMINOMETHYL-2-THIOURIDYLATE -METHYLTRANSFERASE"/>
    <property type="match status" value="1"/>
</dbReference>
<dbReference type="FunFam" id="2.30.30.280:FF:000001">
    <property type="entry name" value="tRNA-specific 2-thiouridylase MnmA"/>
    <property type="match status" value="1"/>
</dbReference>
<dbReference type="InterPro" id="IPR014729">
    <property type="entry name" value="Rossmann-like_a/b/a_fold"/>
</dbReference>
<dbReference type="GO" id="GO:0000049">
    <property type="term" value="F:tRNA binding"/>
    <property type="evidence" value="ECO:0007669"/>
    <property type="project" value="UniProtKB-KW"/>
</dbReference>
<accession>A0A9R1T619</accession>
<comment type="similarity">
    <text evidence="3">Belongs to the MnmA/TRMU family.</text>
</comment>
<comment type="function">
    <text evidence="1">Catalyzes the 2-thiolation of uridine at the wobble position (U34) of mitochondrial tRNA(Lys), tRNA(Glu) and tRNA(Gln). Required for the formation of 5-taurinomethyl-2-thiouridine (tm5s2U) of mitochondrial tRNA(Lys), tRNA(Glu), and tRNA(Gln) at the wobble position. ATP is required to activate the C2 atom of the wobble base.</text>
</comment>
<comment type="subcellular location">
    <subcellularLocation>
        <location evidence="2">Mitochondrion</location>
    </subcellularLocation>
</comment>
<dbReference type="EMBL" id="GBYB01012872">
    <property type="protein sequence ID" value="JAG82639.1"/>
    <property type="molecule type" value="Transcribed_RNA"/>
</dbReference>
<evidence type="ECO:0000256" key="9">
    <source>
        <dbReference type="ARBA" id="ARBA00022840"/>
    </source>
</evidence>
<dbReference type="Gene3D" id="3.40.50.620">
    <property type="entry name" value="HUPs"/>
    <property type="match status" value="1"/>
</dbReference>
<evidence type="ECO:0000259" key="14">
    <source>
        <dbReference type="Pfam" id="PF20259"/>
    </source>
</evidence>
<evidence type="ECO:0000256" key="6">
    <source>
        <dbReference type="ARBA" id="ARBA00022679"/>
    </source>
</evidence>
<keyword evidence="8" id="KW-0547">Nucleotide-binding</keyword>
<organism evidence="15">
    <name type="scientific">Fopius arisanus</name>
    <dbReference type="NCBI Taxonomy" id="64838"/>
    <lineage>
        <taxon>Eukaryota</taxon>
        <taxon>Metazoa</taxon>
        <taxon>Ecdysozoa</taxon>
        <taxon>Arthropoda</taxon>
        <taxon>Hexapoda</taxon>
        <taxon>Insecta</taxon>
        <taxon>Pterygota</taxon>
        <taxon>Neoptera</taxon>
        <taxon>Endopterygota</taxon>
        <taxon>Hymenoptera</taxon>
        <taxon>Apocrita</taxon>
        <taxon>Ichneumonoidea</taxon>
        <taxon>Braconidae</taxon>
        <taxon>Opiinae</taxon>
        <taxon>Fopius</taxon>
    </lineage>
</organism>
<accession>A0A0C9RI45</accession>
<dbReference type="GO" id="GO:0002143">
    <property type="term" value="P:tRNA wobble position uridine thiolation"/>
    <property type="evidence" value="ECO:0007669"/>
    <property type="project" value="TreeGrafter"/>
</dbReference>
<keyword evidence="7" id="KW-0819">tRNA processing</keyword>
<dbReference type="CDD" id="cd01998">
    <property type="entry name" value="MnmA_TRMU-like"/>
    <property type="match status" value="1"/>
</dbReference>
<keyword evidence="11" id="KW-1015">Disulfide bond</keyword>
<dbReference type="GO" id="GO:0005524">
    <property type="term" value="F:ATP binding"/>
    <property type="evidence" value="ECO:0007669"/>
    <property type="project" value="UniProtKB-KW"/>
</dbReference>
<dbReference type="Gene3D" id="2.40.30.10">
    <property type="entry name" value="Translation factors"/>
    <property type="match status" value="1"/>
</dbReference>
<evidence type="ECO:0000313" key="15">
    <source>
        <dbReference type="EMBL" id="JAG82639.1"/>
    </source>
</evidence>
<evidence type="ECO:0000256" key="12">
    <source>
        <dbReference type="ARBA" id="ARBA00049564"/>
    </source>
</evidence>
<evidence type="ECO:0000313" key="17">
    <source>
        <dbReference type="RefSeq" id="XP_011303382.1"/>
    </source>
</evidence>
<evidence type="ECO:0000256" key="10">
    <source>
        <dbReference type="ARBA" id="ARBA00022884"/>
    </source>
</evidence>
<dbReference type="InterPro" id="IPR046884">
    <property type="entry name" value="MnmA-like_central"/>
</dbReference>
<dbReference type="Pfam" id="PF03054">
    <property type="entry name" value="tRNA_Me_trans"/>
    <property type="match status" value="1"/>
</dbReference>
<keyword evidence="5" id="KW-0820">tRNA-binding</keyword>
<feature type="domain" description="tRNA-specific 2-thiouridylase MnmA-like C-terminal" evidence="13">
    <location>
        <begin position="286"/>
        <end position="366"/>
    </location>
</feature>
<evidence type="ECO:0000256" key="8">
    <source>
        <dbReference type="ARBA" id="ARBA00022741"/>
    </source>
</evidence>
<dbReference type="FunFam" id="3.40.50.620:FF:000104">
    <property type="entry name" value="Mitochondrial tRNA-specific 2-thiouridylase 1"/>
    <property type="match status" value="1"/>
</dbReference>
<keyword evidence="6" id="KW-0808">Transferase</keyword>
<evidence type="ECO:0000313" key="16">
    <source>
        <dbReference type="Proteomes" id="UP000694866"/>
    </source>
</evidence>
<dbReference type="OrthoDB" id="3685at2759"/>
<sequence length="398" mass="45143">MFRNIAVGLSGGVDSAVVALLLKRKGFNVTAVFLRNWDTADETGKCLADEDYRDAQYVCRKIDVPLVEVNFVKEYWHEVFTYLLESYQNAATPNPDIMCNKNIKFKKFYDFARENLKADAIATGHYARSSFGPYLEKFKPDTKMKLLHAVDEKKDQTFFLSQVSQESLQRCMFPLGGMLKTDVKKIAMEADLEIIAQKPESMGICFIGTRTFQNFIPQYLENKPGNFVDYDTGNIVGQHHGIHYWTLGQGCRIAGTRKKFYIFQKSAKTEDILVVAGTDHPALFSRLMVTSNPHWIHEEPEELIDSWTVLNCEYRIQRNELLCPCRVYKTTSGRLVVISERAKRAVSPGQFVVLYRNEECLGSAPITYAGPSLQALGEVAVSSDIEESDRSFETIAVN</sequence>
<dbReference type="SUPFAM" id="SSF52402">
    <property type="entry name" value="Adenine nucleotide alpha hydrolases-like"/>
    <property type="match status" value="1"/>
</dbReference>
<evidence type="ECO:0000256" key="1">
    <source>
        <dbReference type="ARBA" id="ARBA00003986"/>
    </source>
</evidence>
<name>A0A0C9RI45_9HYME</name>
<dbReference type="GO" id="GO:0061708">
    <property type="term" value="F:tRNA-5-taurinomethyluridine 2-sulfurtransferase"/>
    <property type="evidence" value="ECO:0007669"/>
    <property type="project" value="UniProtKB-EC"/>
</dbReference>
<evidence type="ECO:0000256" key="5">
    <source>
        <dbReference type="ARBA" id="ARBA00022555"/>
    </source>
</evidence>
<evidence type="ECO:0000256" key="7">
    <source>
        <dbReference type="ARBA" id="ARBA00022694"/>
    </source>
</evidence>
<dbReference type="NCBIfam" id="NF001138">
    <property type="entry name" value="PRK00143.1"/>
    <property type="match status" value="1"/>
</dbReference>
<keyword evidence="10" id="KW-0694">RNA-binding</keyword>
<feature type="domain" description="tRNA-specific 2-thiouridylase MnmA-like central" evidence="14">
    <location>
        <begin position="213"/>
        <end position="275"/>
    </location>
</feature>
<keyword evidence="16" id="KW-1185">Reference proteome</keyword>
<comment type="catalytic activity">
    <reaction evidence="12">
        <text>5-taurinomethyluridine(34) in tRNA + S-sulfanyl-L-cysteinyl-[protein] + AH2 + ATP = 5-taurinomethyl-2-thiouridine(34) in tRNA + L-cysteinyl-[protein] + A + AMP + diphosphate + H(+)</text>
        <dbReference type="Rhea" id="RHEA:47040"/>
        <dbReference type="Rhea" id="RHEA-COMP:10131"/>
        <dbReference type="Rhea" id="RHEA-COMP:11726"/>
        <dbReference type="Rhea" id="RHEA-COMP:11732"/>
        <dbReference type="Rhea" id="RHEA-COMP:11733"/>
        <dbReference type="ChEBI" id="CHEBI:13193"/>
        <dbReference type="ChEBI" id="CHEBI:15378"/>
        <dbReference type="ChEBI" id="CHEBI:17499"/>
        <dbReference type="ChEBI" id="CHEBI:29950"/>
        <dbReference type="ChEBI" id="CHEBI:30616"/>
        <dbReference type="ChEBI" id="CHEBI:33019"/>
        <dbReference type="ChEBI" id="CHEBI:61963"/>
        <dbReference type="ChEBI" id="CHEBI:87171"/>
        <dbReference type="ChEBI" id="CHEBI:87172"/>
        <dbReference type="ChEBI" id="CHEBI:456215"/>
        <dbReference type="EC" id="2.8.1.14"/>
    </reaction>
</comment>
<dbReference type="EC" id="2.8.1.14" evidence="4"/>
<reference evidence="17" key="2">
    <citation type="submission" date="2025-04" db="UniProtKB">
        <authorList>
            <consortium name="RefSeq"/>
        </authorList>
    </citation>
    <scope>IDENTIFICATION</scope>
    <source>
        <strain evidence="17">USDA-PBARC FA_bdor</strain>
        <tissue evidence="17">Whole organism</tissue>
    </source>
</reference>
<proteinExistence type="inferred from homology"/>
<keyword evidence="9" id="KW-0067">ATP-binding</keyword>
<evidence type="ECO:0000256" key="11">
    <source>
        <dbReference type="ARBA" id="ARBA00023157"/>
    </source>
</evidence>
<dbReference type="GO" id="GO:0005739">
    <property type="term" value="C:mitochondrion"/>
    <property type="evidence" value="ECO:0007669"/>
    <property type="project" value="UniProtKB-SubCell"/>
</dbReference>
<dbReference type="HAMAP" id="MF_00144">
    <property type="entry name" value="tRNA_thiouridyl_MnmA"/>
    <property type="match status" value="1"/>
</dbReference>
<dbReference type="Pfam" id="PF20259">
    <property type="entry name" value="tRNA_Me_trans_M"/>
    <property type="match status" value="1"/>
</dbReference>
<dbReference type="PANTHER" id="PTHR11933:SF5">
    <property type="entry name" value="MITOCHONDRIAL TRNA-SPECIFIC 2-THIOURIDYLASE 1"/>
    <property type="match status" value="1"/>
</dbReference>
<dbReference type="InterPro" id="IPR046885">
    <property type="entry name" value="MnmA-like_C"/>
</dbReference>
<reference evidence="15" key="1">
    <citation type="submission" date="2015-01" db="EMBL/GenBank/DDBJ databases">
        <title>Transcriptome Assembly of Fopius arisanus.</title>
        <authorList>
            <person name="Geib S."/>
        </authorList>
    </citation>
    <scope>NUCLEOTIDE SEQUENCE</scope>
</reference>
<dbReference type="Gene3D" id="2.30.30.280">
    <property type="entry name" value="Adenine nucleotide alpha hydrolases-like domains"/>
    <property type="match status" value="1"/>
</dbReference>
<dbReference type="Pfam" id="PF20258">
    <property type="entry name" value="tRNA_Me_trans_C"/>
    <property type="match status" value="1"/>
</dbReference>